<dbReference type="HOGENOM" id="CLU_2247191_0_0_11"/>
<accession>J7LCK9</accession>
<sequence>MPGRIRELGEGLAHPPVGDDRRIDHGVEPLAAQRSQSVLVVTIHSHQSGALGDGPGPTSRRADHLVSAGHRGGRHLSRQELSTAQYQPTTHFVTPNHVGSRREH</sequence>
<proteinExistence type="predicted"/>
<organism evidence="2 3">
    <name type="scientific">Nocardiopsis alba (strain ATCC BAA-2165 / BE74)</name>
    <dbReference type="NCBI Taxonomy" id="1205910"/>
    <lineage>
        <taxon>Bacteria</taxon>
        <taxon>Bacillati</taxon>
        <taxon>Actinomycetota</taxon>
        <taxon>Actinomycetes</taxon>
        <taxon>Streptosporangiales</taxon>
        <taxon>Nocardiopsidaceae</taxon>
        <taxon>Nocardiopsis</taxon>
    </lineage>
</organism>
<dbReference type="KEGG" id="nal:B005_2055"/>
<reference evidence="3" key="2">
    <citation type="submission" date="2012-08" db="EMBL/GenBank/DDBJ databases">
        <title>Whole-genome sequence of Nocardiopsis alba strain ATCC BAA-2165 associated with honeybees.</title>
        <authorList>
            <person name="Qiao J."/>
            <person name="Chen L."/>
            <person name="Li Y."/>
            <person name="Wang J."/>
            <person name="Zhang W."/>
            <person name="Chen S."/>
        </authorList>
    </citation>
    <scope>NUCLEOTIDE SEQUENCE [LARGE SCALE GENOMIC DNA]</scope>
    <source>
        <strain evidence="3">ATCC BAA-2165 / BE74</strain>
    </source>
</reference>
<name>J7LCK9_NOCAA</name>
<feature type="region of interest" description="Disordered" evidence="1">
    <location>
        <begin position="1"/>
        <end position="20"/>
    </location>
</feature>
<dbReference type="EMBL" id="CP003788">
    <property type="protein sequence ID" value="AFR09130.1"/>
    <property type="molecule type" value="Genomic_DNA"/>
</dbReference>
<dbReference type="Proteomes" id="UP000003779">
    <property type="component" value="Chromosome"/>
</dbReference>
<evidence type="ECO:0000256" key="1">
    <source>
        <dbReference type="SAM" id="MobiDB-lite"/>
    </source>
</evidence>
<gene>
    <name evidence="2" type="ordered locus">B005_2055</name>
</gene>
<dbReference type="AlphaFoldDB" id="J7LCK9"/>
<protein>
    <submittedName>
        <fullName evidence="2">Putative reductase domain protein</fullName>
    </submittedName>
</protein>
<evidence type="ECO:0000313" key="3">
    <source>
        <dbReference type="Proteomes" id="UP000003779"/>
    </source>
</evidence>
<evidence type="ECO:0000313" key="2">
    <source>
        <dbReference type="EMBL" id="AFR09130.1"/>
    </source>
</evidence>
<reference evidence="2 3" key="1">
    <citation type="journal article" date="2012" name="J. Bacteriol.">
        <title>Whole-Genome Sequence of Nocardiopsis alba Strain ATCC BAA-2165, Associated with Honeybees.</title>
        <authorList>
            <person name="Qiao J."/>
            <person name="Chen L."/>
            <person name="Li Y."/>
            <person name="Wang J."/>
            <person name="Zhang W."/>
            <person name="Chen S."/>
        </authorList>
    </citation>
    <scope>NUCLEOTIDE SEQUENCE [LARGE SCALE GENOMIC DNA]</scope>
    <source>
        <strain evidence="3">ATCC BAA-2165 / BE74</strain>
    </source>
</reference>